<dbReference type="Proteomes" id="UP001276659">
    <property type="component" value="Unassembled WGS sequence"/>
</dbReference>
<evidence type="ECO:0000256" key="3">
    <source>
        <dbReference type="SAM" id="MobiDB-lite"/>
    </source>
</evidence>
<dbReference type="InterPro" id="IPR036291">
    <property type="entry name" value="NAD(P)-bd_dom_sf"/>
</dbReference>
<evidence type="ECO:0000313" key="4">
    <source>
        <dbReference type="EMBL" id="KAK3173200.1"/>
    </source>
</evidence>
<reference evidence="4" key="1">
    <citation type="submission" date="2022-11" db="EMBL/GenBank/DDBJ databases">
        <title>Chromosomal genome sequence assembly and mating type (MAT) locus characterization of the leprose asexual lichenized fungus Lepraria neglecta (Nyl.) Erichsen.</title>
        <authorList>
            <person name="Allen J.L."/>
            <person name="Pfeffer B."/>
        </authorList>
    </citation>
    <scope>NUCLEOTIDE SEQUENCE</scope>
    <source>
        <strain evidence="4">Allen 5258</strain>
    </source>
</reference>
<dbReference type="SUPFAM" id="SSF51735">
    <property type="entry name" value="NAD(P)-binding Rossmann-fold domains"/>
    <property type="match status" value="1"/>
</dbReference>
<keyword evidence="5" id="KW-1185">Reference proteome</keyword>
<evidence type="ECO:0000256" key="2">
    <source>
        <dbReference type="ARBA" id="ARBA00023002"/>
    </source>
</evidence>
<protein>
    <recommendedName>
        <fullName evidence="6">NAD(P)-binding protein</fullName>
    </recommendedName>
</protein>
<proteinExistence type="inferred from homology"/>
<keyword evidence="2" id="KW-0560">Oxidoreductase</keyword>
<evidence type="ECO:0000313" key="5">
    <source>
        <dbReference type="Proteomes" id="UP001276659"/>
    </source>
</evidence>
<evidence type="ECO:0008006" key="6">
    <source>
        <dbReference type="Google" id="ProtNLM"/>
    </source>
</evidence>
<organism evidence="4 5">
    <name type="scientific">Lepraria neglecta</name>
    <dbReference type="NCBI Taxonomy" id="209136"/>
    <lineage>
        <taxon>Eukaryota</taxon>
        <taxon>Fungi</taxon>
        <taxon>Dikarya</taxon>
        <taxon>Ascomycota</taxon>
        <taxon>Pezizomycotina</taxon>
        <taxon>Lecanoromycetes</taxon>
        <taxon>OSLEUM clade</taxon>
        <taxon>Lecanoromycetidae</taxon>
        <taxon>Lecanorales</taxon>
        <taxon>Lecanorineae</taxon>
        <taxon>Stereocaulaceae</taxon>
        <taxon>Lepraria</taxon>
    </lineage>
</organism>
<dbReference type="PANTHER" id="PTHR42760:SF115">
    <property type="entry name" value="3-OXOACYL-[ACYL-CARRIER-PROTEIN] REDUCTASE FABG"/>
    <property type="match status" value="1"/>
</dbReference>
<dbReference type="GO" id="GO:0016616">
    <property type="term" value="F:oxidoreductase activity, acting on the CH-OH group of donors, NAD or NADP as acceptor"/>
    <property type="evidence" value="ECO:0007669"/>
    <property type="project" value="TreeGrafter"/>
</dbReference>
<sequence>MAADTGPPKGEIKFMTPFKIADDPPPSQPIPDVVHPEKSPADRATARFSLAGKKAIVSKAGVHHLARSMAAEWVGHNIRVNSISPGIMNTRLSGGPSQAGLRRLWLEKSPMGIGDPEDLTGAVVLLCSEAGKFITGTDIKIDGELSHLQCGKQN</sequence>
<gene>
    <name evidence="4" type="ORF">OEA41_006529</name>
</gene>
<dbReference type="AlphaFoldDB" id="A0AAE0DL10"/>
<dbReference type="InterPro" id="IPR002347">
    <property type="entry name" value="SDR_fam"/>
</dbReference>
<dbReference type="PANTHER" id="PTHR42760">
    <property type="entry name" value="SHORT-CHAIN DEHYDROGENASES/REDUCTASES FAMILY MEMBER"/>
    <property type="match status" value="1"/>
</dbReference>
<comment type="caution">
    <text evidence="4">The sequence shown here is derived from an EMBL/GenBank/DDBJ whole genome shotgun (WGS) entry which is preliminary data.</text>
</comment>
<dbReference type="EMBL" id="JASNWA010000007">
    <property type="protein sequence ID" value="KAK3173200.1"/>
    <property type="molecule type" value="Genomic_DNA"/>
</dbReference>
<accession>A0AAE0DL10</accession>
<comment type="similarity">
    <text evidence="1">Belongs to the short-chain dehydrogenases/reductases (SDR) family.</text>
</comment>
<dbReference type="Gene3D" id="3.40.50.720">
    <property type="entry name" value="NAD(P)-binding Rossmann-like Domain"/>
    <property type="match status" value="1"/>
</dbReference>
<feature type="region of interest" description="Disordered" evidence="3">
    <location>
        <begin position="1"/>
        <end position="38"/>
    </location>
</feature>
<name>A0AAE0DL10_9LECA</name>
<evidence type="ECO:0000256" key="1">
    <source>
        <dbReference type="ARBA" id="ARBA00006484"/>
    </source>
</evidence>
<dbReference type="Pfam" id="PF13561">
    <property type="entry name" value="adh_short_C2"/>
    <property type="match status" value="1"/>
</dbReference>